<dbReference type="Proteomes" id="UP000194003">
    <property type="component" value="Unassembled WGS sequence"/>
</dbReference>
<feature type="compositionally biased region" description="Basic residues" evidence="1">
    <location>
        <begin position="77"/>
        <end position="87"/>
    </location>
</feature>
<gene>
    <name evidence="2" type="ORF">MAIT1_02377</name>
</gene>
<evidence type="ECO:0000313" key="3">
    <source>
        <dbReference type="Proteomes" id="UP000194003"/>
    </source>
</evidence>
<protein>
    <recommendedName>
        <fullName evidence="4">Transposase</fullName>
    </recommendedName>
</protein>
<evidence type="ECO:0000256" key="1">
    <source>
        <dbReference type="SAM" id="MobiDB-lite"/>
    </source>
</evidence>
<keyword evidence="3" id="KW-1185">Reference proteome</keyword>
<feature type="region of interest" description="Disordered" evidence="1">
    <location>
        <begin position="76"/>
        <end position="95"/>
    </location>
</feature>
<comment type="caution">
    <text evidence="2">The sequence shown here is derived from an EMBL/GenBank/DDBJ whole genome shotgun (WGS) entry which is preliminary data.</text>
</comment>
<reference evidence="2 3" key="1">
    <citation type="journal article" date="2016" name="BMC Genomics">
        <title>Combined genomic and structural analyses of a cultured magnetotactic bacterium reveals its niche adaptation to a dynamic environment.</title>
        <authorList>
            <person name="Araujo A.C."/>
            <person name="Morillo V."/>
            <person name="Cypriano J."/>
            <person name="Teixeira L.C."/>
            <person name="Leao P."/>
            <person name="Lyra S."/>
            <person name="Almeida L.G."/>
            <person name="Bazylinski D.A."/>
            <person name="Vasconcellos A.T."/>
            <person name="Abreu F."/>
            <person name="Lins U."/>
        </authorList>
    </citation>
    <scope>NUCLEOTIDE SEQUENCE [LARGE SCALE GENOMIC DNA]</scope>
    <source>
        <strain evidence="2 3">IT-1</strain>
    </source>
</reference>
<name>A0A1Y2K5I9_9PROT</name>
<dbReference type="STRING" id="1434232.MAIT1_02377"/>
<evidence type="ECO:0000313" key="2">
    <source>
        <dbReference type="EMBL" id="OSM02265.1"/>
    </source>
</evidence>
<dbReference type="EMBL" id="LVJN01000020">
    <property type="protein sequence ID" value="OSM02265.1"/>
    <property type="molecule type" value="Genomic_DNA"/>
</dbReference>
<dbReference type="AlphaFoldDB" id="A0A1Y2K5I9"/>
<evidence type="ECO:0008006" key="4">
    <source>
        <dbReference type="Google" id="ProtNLM"/>
    </source>
</evidence>
<proteinExistence type="predicted"/>
<accession>A0A1Y2K5I9</accession>
<sequence length="95" mass="10341">MVEWAGDYPWSSAAGHLGLRDDAMLSITQDVASIDEWARFLAEGVSDETAEKLRLHERTGRPLGDAGFVAHLERLTGRKLARAKPGPKPKEGTNG</sequence>
<organism evidence="2 3">
    <name type="scientific">Magnetofaba australis IT-1</name>
    <dbReference type="NCBI Taxonomy" id="1434232"/>
    <lineage>
        <taxon>Bacteria</taxon>
        <taxon>Pseudomonadati</taxon>
        <taxon>Pseudomonadota</taxon>
        <taxon>Magnetococcia</taxon>
        <taxon>Magnetococcales</taxon>
        <taxon>Magnetococcaceae</taxon>
        <taxon>Magnetofaba</taxon>
    </lineage>
</organism>